<protein>
    <recommendedName>
        <fullName evidence="2">Bacteriophage T5 Orf172 DNA-binding domain-containing protein</fullName>
    </recommendedName>
</protein>
<comment type="caution">
    <text evidence="3">The sequence shown here is derived from an EMBL/GenBank/DDBJ whole genome shotgun (WGS) entry which is preliminary data.</text>
</comment>
<reference evidence="3 4" key="1">
    <citation type="journal article" date="2016" name="BMC Genomics">
        <title>Comparative genomic and transcriptomic analyses of the Fuzhuan brick tea-fermentation fungus Aspergillus cristatus.</title>
        <authorList>
            <person name="Ge Y."/>
            <person name="Wang Y."/>
            <person name="Liu Y."/>
            <person name="Tan Y."/>
            <person name="Ren X."/>
            <person name="Zhang X."/>
            <person name="Hyde K.D."/>
            <person name="Liu Y."/>
            <person name="Liu Z."/>
        </authorList>
    </citation>
    <scope>NUCLEOTIDE SEQUENCE [LARGE SCALE GENOMIC DNA]</scope>
    <source>
        <strain evidence="3 4">GZAAS20.1005</strain>
    </source>
</reference>
<dbReference type="PANTHER" id="PTHR28094:SF2">
    <property type="entry name" value="BACTERIOPHAGE T5 ORF172 DNA-BINDING DOMAIN-CONTAINING PROTEIN"/>
    <property type="match status" value="1"/>
</dbReference>
<sequence length="366" mass="40680">MPRASSTMQRTDSLDPAATCKGLTGNGRPCRRPLAADETGPAKYYCWQHKDQAAAAASAPATTHATSNYAAQSRTSVDTLMERLNINDPNAPPKKSKSKGGLLCCCFNLICGGDDEPTPPPRPVQSQSQSQSQSRPSSKPPAARPGGGQSRWIPSSLSPATQKKLLSEIEKPVSDKDEDGYIYMFWVTPTSSSRSAPPPAEIGSSLFANFAEKRELPDQIRSIRDAIRAARDYNALATNPTDQNPGSVRLKIGRTNNVHRRINEWTKQCSHDLTLLRYYPYTEISSLPPSASATEKKVPFVHRVEHLIHIELGDIRIRDMGPCPDCGKKHQEWFEVPAEREALQWVDGAIRRWCEWAEAHKRKQRR</sequence>
<feature type="domain" description="Bacteriophage T5 Orf172 DNA-binding" evidence="2">
    <location>
        <begin position="244"/>
        <end position="353"/>
    </location>
</feature>
<evidence type="ECO:0000256" key="1">
    <source>
        <dbReference type="SAM" id="MobiDB-lite"/>
    </source>
</evidence>
<dbReference type="PANTHER" id="PTHR28094">
    <property type="entry name" value="MEIOTICALLY UP-REGULATED GENE 113 PROTEIN"/>
    <property type="match status" value="1"/>
</dbReference>
<organism evidence="3 4">
    <name type="scientific">Aspergillus cristatus</name>
    <name type="common">Chinese Fuzhuan brick tea-fermentation fungus</name>
    <name type="synonym">Eurotium cristatum</name>
    <dbReference type="NCBI Taxonomy" id="573508"/>
    <lineage>
        <taxon>Eukaryota</taxon>
        <taxon>Fungi</taxon>
        <taxon>Dikarya</taxon>
        <taxon>Ascomycota</taxon>
        <taxon>Pezizomycotina</taxon>
        <taxon>Eurotiomycetes</taxon>
        <taxon>Eurotiomycetidae</taxon>
        <taxon>Eurotiales</taxon>
        <taxon>Aspergillaceae</taxon>
        <taxon>Aspergillus</taxon>
        <taxon>Aspergillus subgen. Aspergillus</taxon>
    </lineage>
</organism>
<feature type="region of interest" description="Disordered" evidence="1">
    <location>
        <begin position="1"/>
        <end position="34"/>
    </location>
</feature>
<dbReference type="Proteomes" id="UP000094569">
    <property type="component" value="Unassembled WGS sequence"/>
</dbReference>
<feature type="region of interest" description="Disordered" evidence="1">
    <location>
        <begin position="116"/>
        <end position="158"/>
    </location>
</feature>
<feature type="compositionally biased region" description="Polar residues" evidence="1">
    <location>
        <begin position="1"/>
        <end position="11"/>
    </location>
</feature>
<dbReference type="InterPro" id="IPR053006">
    <property type="entry name" value="Meiosis_regulatory"/>
</dbReference>
<dbReference type="STRING" id="573508.A0A1E3B3G7"/>
<evidence type="ECO:0000259" key="2">
    <source>
        <dbReference type="SMART" id="SM00974"/>
    </source>
</evidence>
<dbReference type="EMBL" id="JXNT01000016">
    <property type="protein sequence ID" value="ODM15505.1"/>
    <property type="molecule type" value="Genomic_DNA"/>
</dbReference>
<dbReference type="Pfam" id="PF10544">
    <property type="entry name" value="T5orf172"/>
    <property type="match status" value="1"/>
</dbReference>
<name>A0A1E3B3G7_ASPCR</name>
<evidence type="ECO:0000313" key="4">
    <source>
        <dbReference type="Proteomes" id="UP000094569"/>
    </source>
</evidence>
<gene>
    <name evidence="3" type="ORF">SI65_09108</name>
</gene>
<accession>A0A1E3B3G7</accession>
<dbReference type="SMART" id="SM00974">
    <property type="entry name" value="T5orf172"/>
    <property type="match status" value="1"/>
</dbReference>
<proteinExistence type="predicted"/>
<feature type="compositionally biased region" description="Low complexity" evidence="1">
    <location>
        <begin position="124"/>
        <end position="137"/>
    </location>
</feature>
<dbReference type="OrthoDB" id="2417614at2759"/>
<dbReference type="VEuPathDB" id="FungiDB:SI65_09108"/>
<dbReference type="InterPro" id="IPR018306">
    <property type="entry name" value="Phage_T5_Orf172_DNA-bd"/>
</dbReference>
<evidence type="ECO:0000313" key="3">
    <source>
        <dbReference type="EMBL" id="ODM15505.1"/>
    </source>
</evidence>
<dbReference type="AlphaFoldDB" id="A0A1E3B3G7"/>
<keyword evidence="4" id="KW-1185">Reference proteome</keyword>